<keyword evidence="2" id="KW-0560">Oxidoreductase</keyword>
<keyword evidence="2" id="KW-0456">Lyase</keyword>
<dbReference type="RefSeq" id="WP_184025587.1">
    <property type="nucleotide sequence ID" value="NZ_JACHFN010000002.1"/>
</dbReference>
<organism evidence="2 3">
    <name type="scientific">Deinococcus budaensis</name>
    <dbReference type="NCBI Taxonomy" id="1665626"/>
    <lineage>
        <taxon>Bacteria</taxon>
        <taxon>Thermotogati</taxon>
        <taxon>Deinococcota</taxon>
        <taxon>Deinococci</taxon>
        <taxon>Deinococcales</taxon>
        <taxon>Deinococcaceae</taxon>
        <taxon>Deinococcus</taxon>
    </lineage>
</organism>
<dbReference type="InterPro" id="IPR037523">
    <property type="entry name" value="VOC_core"/>
</dbReference>
<evidence type="ECO:0000259" key="1">
    <source>
        <dbReference type="PROSITE" id="PS51819"/>
    </source>
</evidence>
<keyword evidence="2" id="KW-0223">Dioxygenase</keyword>
<dbReference type="CDD" id="cd06587">
    <property type="entry name" value="VOC"/>
    <property type="match status" value="1"/>
</dbReference>
<dbReference type="EMBL" id="JACHFN010000002">
    <property type="protein sequence ID" value="MBB5233304.1"/>
    <property type="molecule type" value="Genomic_DNA"/>
</dbReference>
<dbReference type="InterPro" id="IPR029068">
    <property type="entry name" value="Glyas_Bleomycin-R_OHBP_Dase"/>
</dbReference>
<accession>A0A7W8GCZ6</accession>
<dbReference type="InterPro" id="IPR004360">
    <property type="entry name" value="Glyas_Fos-R_dOase_dom"/>
</dbReference>
<dbReference type="AlphaFoldDB" id="A0A7W8GCZ6"/>
<dbReference type="PROSITE" id="PS51819">
    <property type="entry name" value="VOC"/>
    <property type="match status" value="1"/>
</dbReference>
<dbReference type="Proteomes" id="UP000525389">
    <property type="component" value="Unassembled WGS sequence"/>
</dbReference>
<evidence type="ECO:0000313" key="2">
    <source>
        <dbReference type="EMBL" id="MBB5233304.1"/>
    </source>
</evidence>
<dbReference type="Pfam" id="PF00903">
    <property type="entry name" value="Glyoxalase"/>
    <property type="match status" value="1"/>
</dbReference>
<gene>
    <name evidence="2" type="ORF">HNQ09_000721</name>
</gene>
<dbReference type="GO" id="GO:0016829">
    <property type="term" value="F:lyase activity"/>
    <property type="evidence" value="ECO:0007669"/>
    <property type="project" value="UniProtKB-KW"/>
</dbReference>
<proteinExistence type="predicted"/>
<name>A0A7W8GCZ6_9DEIO</name>
<dbReference type="GO" id="GO:0051213">
    <property type="term" value="F:dioxygenase activity"/>
    <property type="evidence" value="ECO:0007669"/>
    <property type="project" value="UniProtKB-KW"/>
</dbReference>
<keyword evidence="3" id="KW-1185">Reference proteome</keyword>
<protein>
    <submittedName>
        <fullName evidence="2">Catechol 2,3-dioxygenase-like lactoylglutathione lyase family enzyme</fullName>
    </submittedName>
</protein>
<feature type="domain" description="VOC" evidence="1">
    <location>
        <begin position="8"/>
        <end position="123"/>
    </location>
</feature>
<reference evidence="2 3" key="1">
    <citation type="submission" date="2020-08" db="EMBL/GenBank/DDBJ databases">
        <title>Genomic Encyclopedia of Type Strains, Phase IV (KMG-IV): sequencing the most valuable type-strain genomes for metagenomic binning, comparative biology and taxonomic classification.</title>
        <authorList>
            <person name="Goeker M."/>
        </authorList>
    </citation>
    <scope>NUCLEOTIDE SEQUENCE [LARGE SCALE GENOMIC DNA]</scope>
    <source>
        <strain evidence="2 3">DSM 101791</strain>
    </source>
</reference>
<sequence>MTMISRARLGNVNLLVADVARAQHFYERAFGLVMDASRSAPPHMLILGAPGCTLSLKAAQTEDVGKRTGPGSVELGFETQELEAVHAALTELGAFVRAIEDQGFGRTFDARDLDGHHLVVYTLSPENR</sequence>
<comment type="caution">
    <text evidence="2">The sequence shown here is derived from an EMBL/GenBank/DDBJ whole genome shotgun (WGS) entry which is preliminary data.</text>
</comment>
<dbReference type="SUPFAM" id="SSF54593">
    <property type="entry name" value="Glyoxalase/Bleomycin resistance protein/Dihydroxybiphenyl dioxygenase"/>
    <property type="match status" value="1"/>
</dbReference>
<evidence type="ECO:0000313" key="3">
    <source>
        <dbReference type="Proteomes" id="UP000525389"/>
    </source>
</evidence>
<dbReference type="Gene3D" id="3.10.180.10">
    <property type="entry name" value="2,3-Dihydroxybiphenyl 1,2-Dioxygenase, domain 1"/>
    <property type="match status" value="1"/>
</dbReference>